<gene>
    <name evidence="2" type="ORF">AAD027_04965</name>
</gene>
<organism evidence="2 3">
    <name type="scientific">Pseudoxanthomonas putridarboris</name>
    <dbReference type="NCBI Taxonomy" id="752605"/>
    <lineage>
        <taxon>Bacteria</taxon>
        <taxon>Pseudomonadati</taxon>
        <taxon>Pseudomonadota</taxon>
        <taxon>Gammaproteobacteria</taxon>
        <taxon>Lysobacterales</taxon>
        <taxon>Lysobacteraceae</taxon>
        <taxon>Pseudoxanthomonas</taxon>
    </lineage>
</organism>
<feature type="chain" id="PRO_5047535897" evidence="1">
    <location>
        <begin position="21"/>
        <end position="495"/>
    </location>
</feature>
<evidence type="ECO:0000256" key="1">
    <source>
        <dbReference type="SAM" id="SignalP"/>
    </source>
</evidence>
<dbReference type="SUPFAM" id="SSF89550">
    <property type="entry name" value="PHP domain-like"/>
    <property type="match status" value="1"/>
</dbReference>
<dbReference type="PANTHER" id="PTHR42924">
    <property type="entry name" value="EXONUCLEASE"/>
    <property type="match status" value="1"/>
</dbReference>
<dbReference type="Proteomes" id="UP001459204">
    <property type="component" value="Unassembled WGS sequence"/>
</dbReference>
<dbReference type="NCBIfam" id="NF038032">
    <property type="entry name" value="CehA_McbA_metalo"/>
    <property type="match status" value="1"/>
</dbReference>
<dbReference type="PANTHER" id="PTHR42924:SF3">
    <property type="entry name" value="POLYMERASE_HISTIDINOL PHOSPHATASE N-TERMINAL DOMAIN-CONTAINING PROTEIN"/>
    <property type="match status" value="1"/>
</dbReference>
<proteinExistence type="predicted"/>
<sequence>MKKKLLVALCLSIAAAHATAADDSADLVLSGRIDGAAHESYIELPFEVPAGTGRITVEFDYGGREEKTTIDLGLIDPQGFRGWSGGNKRMFTVALDDATPSYRAGPLPAGRWHLLLGVPNIRQGAVSDYTARIDFTPADLPERLPAALLPMLREGAGWYRGDLHMHTAHSDASCPSQQGAKVPCPLFLTLQAAEERRLDFVAVTEHNTASHLQELRGLQPYFDRLLLLPGMEVTTFQGHANVFGLQAGLDFRVGDTVRDWNALIAEAVRRGLPLSVNHPALPSDERCMGCGWRPTGGTDWSKVVAVEAVNGQDAGTPVSGIPFWHARLNEGYRLTGVGGSDNHDATLRDSQFGRSRVGAPTTVVHAQSLSQPAILDGIRAGRVFVDLDGSGATLDLSARHGEAIVAMGENLALPTDAEAEFELRVSGALGARVELIVDGRVEPLLADAKVAMQEQAFSWRWRSDGGRHWLRADVRAGDGRLLLVGNPVYVNFQER</sequence>
<dbReference type="InterPro" id="IPR016195">
    <property type="entry name" value="Pol/histidinol_Pase-like"/>
</dbReference>
<dbReference type="CDD" id="cd07432">
    <property type="entry name" value="PHP_HisPPase"/>
    <property type="match status" value="1"/>
</dbReference>
<keyword evidence="3" id="KW-1185">Reference proteome</keyword>
<feature type="signal peptide" evidence="1">
    <location>
        <begin position="1"/>
        <end position="20"/>
    </location>
</feature>
<dbReference type="EMBL" id="JBBWWT010000002">
    <property type="protein sequence ID" value="MEL1263726.1"/>
    <property type="molecule type" value="Genomic_DNA"/>
</dbReference>
<reference evidence="2 3" key="1">
    <citation type="submission" date="2024-04" db="EMBL/GenBank/DDBJ databases">
        <title>Draft genome sequence of Pseudoxanthomonas putridarboris WD12.</title>
        <authorList>
            <person name="Oh J."/>
        </authorList>
    </citation>
    <scope>NUCLEOTIDE SEQUENCE [LARGE SCALE GENOMIC DNA]</scope>
    <source>
        <strain evidence="2 3">WD12</strain>
    </source>
</reference>
<dbReference type="InterPro" id="IPR052018">
    <property type="entry name" value="PHP_domain"/>
</dbReference>
<dbReference type="RefSeq" id="WP_341724915.1">
    <property type="nucleotide sequence ID" value="NZ_JBBWWT010000002.1"/>
</dbReference>
<dbReference type="Gene3D" id="3.20.20.140">
    <property type="entry name" value="Metal-dependent hydrolases"/>
    <property type="match status" value="1"/>
</dbReference>
<protein>
    <submittedName>
        <fullName evidence="2">CehA/McbA family metallohydrolase</fullName>
    </submittedName>
</protein>
<comment type="caution">
    <text evidence="2">The sequence shown here is derived from an EMBL/GenBank/DDBJ whole genome shotgun (WGS) entry which is preliminary data.</text>
</comment>
<keyword evidence="1" id="KW-0732">Signal</keyword>
<accession>A0ABU9IXL5</accession>
<name>A0ABU9IXL5_9GAMM</name>
<evidence type="ECO:0000313" key="3">
    <source>
        <dbReference type="Proteomes" id="UP001459204"/>
    </source>
</evidence>
<evidence type="ECO:0000313" key="2">
    <source>
        <dbReference type="EMBL" id="MEL1263726.1"/>
    </source>
</evidence>